<proteinExistence type="predicted"/>
<reference evidence="2 3" key="1">
    <citation type="submission" date="2024-02" db="EMBL/GenBank/DDBJ databases">
        <title>De novo assembly and annotation of 12 fungi associated with fruit tree decline syndrome in Ontario, Canada.</title>
        <authorList>
            <person name="Sulman M."/>
            <person name="Ellouze W."/>
            <person name="Ilyukhin E."/>
        </authorList>
    </citation>
    <scope>NUCLEOTIDE SEQUENCE [LARGE SCALE GENOMIC DNA]</scope>
    <source>
        <strain evidence="2 3">M42-189</strain>
    </source>
</reference>
<sequence>MRLGGCSETRIHQTQARLVGPERPRRETQEELRKIARDKAKRKMEEEGDKKRERNPEAFGNGNKKLQTASKRGARAGREYMT</sequence>
<feature type="region of interest" description="Disordered" evidence="1">
    <location>
        <begin position="1"/>
        <end position="82"/>
    </location>
</feature>
<accession>A0ABR3S1K6</accession>
<dbReference type="Proteomes" id="UP001521785">
    <property type="component" value="Unassembled WGS sequence"/>
</dbReference>
<evidence type="ECO:0000313" key="3">
    <source>
        <dbReference type="Proteomes" id="UP001521785"/>
    </source>
</evidence>
<comment type="caution">
    <text evidence="2">The sequence shown here is derived from an EMBL/GenBank/DDBJ whole genome shotgun (WGS) entry which is preliminary data.</text>
</comment>
<name>A0ABR3S1K6_9PLEO</name>
<organism evidence="2 3">
    <name type="scientific">Paraconiothyrium brasiliense</name>
    <dbReference type="NCBI Taxonomy" id="300254"/>
    <lineage>
        <taxon>Eukaryota</taxon>
        <taxon>Fungi</taxon>
        <taxon>Dikarya</taxon>
        <taxon>Ascomycota</taxon>
        <taxon>Pezizomycotina</taxon>
        <taxon>Dothideomycetes</taxon>
        <taxon>Pleosporomycetidae</taxon>
        <taxon>Pleosporales</taxon>
        <taxon>Massarineae</taxon>
        <taxon>Didymosphaeriaceae</taxon>
        <taxon>Paraconiothyrium</taxon>
    </lineage>
</organism>
<gene>
    <name evidence="2" type="ORF">SLS60_002233</name>
</gene>
<evidence type="ECO:0000313" key="2">
    <source>
        <dbReference type="EMBL" id="KAL1610564.1"/>
    </source>
</evidence>
<dbReference type="EMBL" id="JAKJXO020000002">
    <property type="protein sequence ID" value="KAL1610564.1"/>
    <property type="molecule type" value="Genomic_DNA"/>
</dbReference>
<keyword evidence="3" id="KW-1185">Reference proteome</keyword>
<feature type="compositionally biased region" description="Basic and acidic residues" evidence="1">
    <location>
        <begin position="20"/>
        <end position="56"/>
    </location>
</feature>
<evidence type="ECO:0000256" key="1">
    <source>
        <dbReference type="SAM" id="MobiDB-lite"/>
    </source>
</evidence>
<protein>
    <submittedName>
        <fullName evidence="2">Uncharacterized protein</fullName>
    </submittedName>
</protein>